<evidence type="ECO:0000313" key="2">
    <source>
        <dbReference type="EMBL" id="SVC40669.1"/>
    </source>
</evidence>
<name>A0A382LV94_9ZZZZ</name>
<dbReference type="EMBL" id="UINC01089509">
    <property type="protein sequence ID" value="SVC40669.1"/>
    <property type="molecule type" value="Genomic_DNA"/>
</dbReference>
<sequence length="109" mass="11367">MEQTPILNQLLRTESGRLRLGWRLLLFAVITVVVAAVTTAFFPTAFITAQAALLVGAVSSGVLLLRLDRRPAGALGFYTRRAAISEASLGLSLGTVVALTVVALMAAAG</sequence>
<keyword evidence="1" id="KW-0812">Transmembrane</keyword>
<feature type="non-terminal residue" evidence="2">
    <location>
        <position position="109"/>
    </location>
</feature>
<feature type="transmembrane region" description="Helical" evidence="1">
    <location>
        <begin position="88"/>
        <end position="108"/>
    </location>
</feature>
<dbReference type="AlphaFoldDB" id="A0A382LV94"/>
<organism evidence="2">
    <name type="scientific">marine metagenome</name>
    <dbReference type="NCBI Taxonomy" id="408172"/>
    <lineage>
        <taxon>unclassified sequences</taxon>
        <taxon>metagenomes</taxon>
        <taxon>ecological metagenomes</taxon>
    </lineage>
</organism>
<accession>A0A382LV94</accession>
<gene>
    <name evidence="2" type="ORF">METZ01_LOCUS293523</name>
</gene>
<keyword evidence="1" id="KW-1133">Transmembrane helix</keyword>
<proteinExistence type="predicted"/>
<reference evidence="2" key="1">
    <citation type="submission" date="2018-05" db="EMBL/GenBank/DDBJ databases">
        <authorList>
            <person name="Lanie J.A."/>
            <person name="Ng W.-L."/>
            <person name="Kazmierczak K.M."/>
            <person name="Andrzejewski T.M."/>
            <person name="Davidsen T.M."/>
            <person name="Wayne K.J."/>
            <person name="Tettelin H."/>
            <person name="Glass J.I."/>
            <person name="Rusch D."/>
            <person name="Podicherti R."/>
            <person name="Tsui H.-C.T."/>
            <person name="Winkler M.E."/>
        </authorList>
    </citation>
    <scope>NUCLEOTIDE SEQUENCE</scope>
</reference>
<evidence type="ECO:0000256" key="1">
    <source>
        <dbReference type="SAM" id="Phobius"/>
    </source>
</evidence>
<feature type="transmembrane region" description="Helical" evidence="1">
    <location>
        <begin position="20"/>
        <end position="41"/>
    </location>
</feature>
<protein>
    <submittedName>
        <fullName evidence="2">Uncharacterized protein</fullName>
    </submittedName>
</protein>
<keyword evidence="1" id="KW-0472">Membrane</keyword>
<feature type="transmembrane region" description="Helical" evidence="1">
    <location>
        <begin position="47"/>
        <end position="67"/>
    </location>
</feature>